<dbReference type="RefSeq" id="WP_181760208.1">
    <property type="nucleotide sequence ID" value="NZ_BMCR01000003.1"/>
</dbReference>
<reference evidence="7 8" key="1">
    <citation type="submission" date="2020-07" db="EMBL/GenBank/DDBJ databases">
        <authorList>
            <person name="Li M."/>
        </authorList>
    </citation>
    <scope>NUCLEOTIDE SEQUENCE [LARGE SCALE GENOMIC DNA]</scope>
    <source>
        <strain evidence="7 8">DSM 23284</strain>
    </source>
</reference>
<proteinExistence type="inferred from homology"/>
<dbReference type="EMBL" id="JACEON010000008">
    <property type="protein sequence ID" value="MBA4612004.1"/>
    <property type="molecule type" value="Genomic_DNA"/>
</dbReference>
<evidence type="ECO:0000313" key="8">
    <source>
        <dbReference type="Proteomes" id="UP000559404"/>
    </source>
</evidence>
<name>A0A838XY96_9HYPH</name>
<dbReference type="PANTHER" id="PTHR23427">
    <property type="entry name" value="SURFEIT LOCUS PROTEIN"/>
    <property type="match status" value="1"/>
</dbReference>
<evidence type="ECO:0000256" key="5">
    <source>
        <dbReference type="ARBA" id="ARBA00023136"/>
    </source>
</evidence>
<dbReference type="Pfam" id="PF02104">
    <property type="entry name" value="SURF1"/>
    <property type="match status" value="1"/>
</dbReference>
<evidence type="ECO:0000256" key="1">
    <source>
        <dbReference type="ARBA" id="ARBA00004370"/>
    </source>
</evidence>
<feature type="transmembrane region" description="Helical" evidence="6">
    <location>
        <begin position="230"/>
        <end position="251"/>
    </location>
</feature>
<accession>A0A838XY96</accession>
<protein>
    <recommendedName>
        <fullName evidence="6">SURF1-like protein</fullName>
    </recommendedName>
</protein>
<dbReference type="InterPro" id="IPR002994">
    <property type="entry name" value="Surf1/Shy1"/>
</dbReference>
<evidence type="ECO:0000256" key="2">
    <source>
        <dbReference type="ARBA" id="ARBA00007165"/>
    </source>
</evidence>
<dbReference type="GO" id="GO:0005886">
    <property type="term" value="C:plasma membrane"/>
    <property type="evidence" value="ECO:0007669"/>
    <property type="project" value="UniProtKB-SubCell"/>
</dbReference>
<evidence type="ECO:0000256" key="4">
    <source>
        <dbReference type="ARBA" id="ARBA00022989"/>
    </source>
</evidence>
<feature type="transmembrane region" description="Helical" evidence="6">
    <location>
        <begin position="17"/>
        <end position="37"/>
    </location>
</feature>
<keyword evidence="4 6" id="KW-1133">Transmembrane helix</keyword>
<keyword evidence="6" id="KW-1003">Cell membrane</keyword>
<dbReference type="AlphaFoldDB" id="A0A838XY96"/>
<keyword evidence="3 6" id="KW-0812">Transmembrane</keyword>
<sequence length="258" mass="28138">MTTDPVPSAAPGALRRLLWPLIAALLVLAVLLALGSWQVARLNWKLDLIERVEQRVDDAPVAAPGPAEWPALTDDGWDYRPVKVTGRFLPGELYYYIALADPKGPLGGPGYLVYAPFAAREGYVVLVNRGFVPDRQRLPEARPGSAAPEGELTIEGLWRRNERGNFATVEADEKSGIWFVREPAKMAASLGVDRTMPVAPYTIDARAALTPPSGLPQAGETLVSFTNNHLQYAVTWFGLAAVLVVIFVVFARGQLRKP</sequence>
<organism evidence="7 8">
    <name type="scientific">Stappia taiwanensis</name>
    <dbReference type="NCBI Taxonomy" id="992267"/>
    <lineage>
        <taxon>Bacteria</taxon>
        <taxon>Pseudomonadati</taxon>
        <taxon>Pseudomonadota</taxon>
        <taxon>Alphaproteobacteria</taxon>
        <taxon>Hyphomicrobiales</taxon>
        <taxon>Stappiaceae</taxon>
        <taxon>Stappia</taxon>
    </lineage>
</organism>
<comment type="subcellular location">
    <subcellularLocation>
        <location evidence="6">Cell membrane</location>
        <topology evidence="6">Multi-pass membrane protein</topology>
    </subcellularLocation>
    <subcellularLocation>
        <location evidence="1">Membrane</location>
    </subcellularLocation>
</comment>
<dbReference type="Proteomes" id="UP000559404">
    <property type="component" value="Unassembled WGS sequence"/>
</dbReference>
<dbReference type="PANTHER" id="PTHR23427:SF2">
    <property type="entry name" value="SURFEIT LOCUS PROTEIN 1"/>
    <property type="match status" value="1"/>
</dbReference>
<reference evidence="7 8" key="2">
    <citation type="submission" date="2020-08" db="EMBL/GenBank/DDBJ databases">
        <title>Stappia taiwanensis sp. nov., isolated from a coastal thermal spring.</title>
        <authorList>
            <person name="Kampfer P."/>
        </authorList>
    </citation>
    <scope>NUCLEOTIDE SEQUENCE [LARGE SCALE GENOMIC DNA]</scope>
    <source>
        <strain evidence="7 8">DSM 23284</strain>
    </source>
</reference>
<evidence type="ECO:0000313" key="7">
    <source>
        <dbReference type="EMBL" id="MBA4612004.1"/>
    </source>
</evidence>
<evidence type="ECO:0000256" key="6">
    <source>
        <dbReference type="RuleBase" id="RU363076"/>
    </source>
</evidence>
<comment type="caution">
    <text evidence="7">The sequence shown here is derived from an EMBL/GenBank/DDBJ whole genome shotgun (WGS) entry which is preliminary data.</text>
</comment>
<keyword evidence="8" id="KW-1185">Reference proteome</keyword>
<comment type="similarity">
    <text evidence="2 6">Belongs to the SURF1 family.</text>
</comment>
<gene>
    <name evidence="7" type="ORF">H1W37_10095</name>
</gene>
<dbReference type="CDD" id="cd06662">
    <property type="entry name" value="SURF1"/>
    <property type="match status" value="1"/>
</dbReference>
<keyword evidence="5 6" id="KW-0472">Membrane</keyword>
<dbReference type="InterPro" id="IPR045214">
    <property type="entry name" value="Surf1/Surf4"/>
</dbReference>
<dbReference type="PROSITE" id="PS50895">
    <property type="entry name" value="SURF1"/>
    <property type="match status" value="1"/>
</dbReference>
<evidence type="ECO:0000256" key="3">
    <source>
        <dbReference type="ARBA" id="ARBA00022692"/>
    </source>
</evidence>